<reference evidence="3 4" key="1">
    <citation type="submission" date="2017-05" db="EMBL/GenBank/DDBJ databases">
        <title>Draft genome sequence of Elsinoe australis.</title>
        <authorList>
            <person name="Cheng Q."/>
        </authorList>
    </citation>
    <scope>NUCLEOTIDE SEQUENCE [LARGE SCALE GENOMIC DNA]</scope>
    <source>
        <strain evidence="3 4">NL1</strain>
    </source>
</reference>
<dbReference type="OrthoDB" id="441210at2759"/>
<dbReference type="Proteomes" id="UP000243723">
    <property type="component" value="Unassembled WGS sequence"/>
</dbReference>
<dbReference type="PANTHER" id="PTHR14305">
    <property type="entry name" value="E3 UBIQUITIN-PROTEIN LIGASE CCNB1IP1"/>
    <property type="match status" value="1"/>
</dbReference>
<dbReference type="PANTHER" id="PTHR14305:SF0">
    <property type="entry name" value="E3 UBIQUITIN-PROTEIN LIGASE CCNB1IP1"/>
    <property type="match status" value="1"/>
</dbReference>
<dbReference type="EMBL" id="NHZQ01000010">
    <property type="protein sequence ID" value="PSK59390.1"/>
    <property type="molecule type" value="Genomic_DNA"/>
</dbReference>
<protein>
    <submittedName>
        <fullName evidence="3">E3 ubiquitin-protein ligase CCNB1IP1</fullName>
    </submittedName>
</protein>
<dbReference type="STRING" id="40998.A0A2P8AFZ0"/>
<evidence type="ECO:0000313" key="3">
    <source>
        <dbReference type="EMBL" id="PSK59390.1"/>
    </source>
</evidence>
<comment type="caution">
    <text evidence="3">The sequence shown here is derived from an EMBL/GenBank/DDBJ whole genome shotgun (WGS) entry which is preliminary data.</text>
</comment>
<dbReference type="GO" id="GO:0061630">
    <property type="term" value="F:ubiquitin protein ligase activity"/>
    <property type="evidence" value="ECO:0007669"/>
    <property type="project" value="InterPro"/>
</dbReference>
<sequence>MAKQVSERYSELNTQANAMIEGANKEIGNLTARLEAAINDREELQKKNDELAAAFRGKGKSMAQLQQLYNKLKAQVNTGYIEEAAAQTVDDMIYGAAGAYMGQPPQRPPQVHTTVRSPGMFMNQRQAGGGSGGSDGNATPVQHRERLGVSPHTRNASAHGHSGVNLGHNILQPTPARVSLRSIDPNLTGGIASGSQGMSAGAKMGRQTGGYPGGRNAATGTRNMGPPFLRI</sequence>
<accession>A0A2P8AFZ0</accession>
<dbReference type="GO" id="GO:0007131">
    <property type="term" value="P:reciprocal meiotic recombination"/>
    <property type="evidence" value="ECO:0007669"/>
    <property type="project" value="InterPro"/>
</dbReference>
<keyword evidence="1" id="KW-0175">Coiled coil</keyword>
<proteinExistence type="predicted"/>
<keyword evidence="4" id="KW-1185">Reference proteome</keyword>
<evidence type="ECO:0000256" key="2">
    <source>
        <dbReference type="SAM" id="MobiDB-lite"/>
    </source>
</evidence>
<dbReference type="InterPro" id="IPR042448">
    <property type="entry name" value="CCNB1IP1"/>
</dbReference>
<dbReference type="AlphaFoldDB" id="A0A2P8AFZ0"/>
<evidence type="ECO:0000256" key="1">
    <source>
        <dbReference type="SAM" id="Coils"/>
    </source>
</evidence>
<evidence type="ECO:0000313" key="4">
    <source>
        <dbReference type="Proteomes" id="UP000243723"/>
    </source>
</evidence>
<dbReference type="GO" id="GO:0000795">
    <property type="term" value="C:synaptonemal complex"/>
    <property type="evidence" value="ECO:0007669"/>
    <property type="project" value="InterPro"/>
</dbReference>
<name>A0A2P8AFZ0_9PEZI</name>
<feature type="region of interest" description="Disordered" evidence="2">
    <location>
        <begin position="210"/>
        <end position="231"/>
    </location>
</feature>
<gene>
    <name evidence="3" type="ORF">B9Z65_3714</name>
</gene>
<organism evidence="3 4">
    <name type="scientific">Elsinoe australis</name>
    <dbReference type="NCBI Taxonomy" id="40998"/>
    <lineage>
        <taxon>Eukaryota</taxon>
        <taxon>Fungi</taxon>
        <taxon>Dikarya</taxon>
        <taxon>Ascomycota</taxon>
        <taxon>Pezizomycotina</taxon>
        <taxon>Dothideomycetes</taxon>
        <taxon>Dothideomycetidae</taxon>
        <taxon>Myriangiales</taxon>
        <taxon>Elsinoaceae</taxon>
        <taxon>Elsinoe</taxon>
    </lineage>
</organism>
<feature type="coiled-coil region" evidence="1">
    <location>
        <begin position="13"/>
        <end position="54"/>
    </location>
</feature>